<accession>A0A1T4X6K0</accession>
<dbReference type="SUPFAM" id="SSF53474">
    <property type="entry name" value="alpha/beta-Hydrolases"/>
    <property type="match status" value="1"/>
</dbReference>
<dbReference type="EMBL" id="FUYG01000002">
    <property type="protein sequence ID" value="SKA85254.1"/>
    <property type="molecule type" value="Genomic_DNA"/>
</dbReference>
<dbReference type="Pfam" id="PF00561">
    <property type="entry name" value="Abhydrolase_1"/>
    <property type="match status" value="1"/>
</dbReference>
<name>A0A1T4X6K0_9MICO</name>
<evidence type="ECO:0000259" key="1">
    <source>
        <dbReference type="Pfam" id="PF00561"/>
    </source>
</evidence>
<reference evidence="3" key="1">
    <citation type="submission" date="2017-02" db="EMBL/GenBank/DDBJ databases">
        <authorList>
            <person name="Varghese N."/>
            <person name="Submissions S."/>
        </authorList>
    </citation>
    <scope>NUCLEOTIDE SEQUENCE [LARGE SCALE GENOMIC DNA]</scope>
    <source>
        <strain evidence="3">VKM Ac-2052</strain>
    </source>
</reference>
<sequence>MTAPDDRRPVPSWAVAAIVAGALAAAATAAAAVLTTLVSRSVVVPPKNPSEDAKIESVDLEAGTITLRAAADTLLPGRYSLWFDRSGGHARIGEVISVTEGAVTRSLLEVDFGDIEQASTGRISGWYFLHPREFPFAYRNVSIPTPVGDAPAWLIPSADPDSTQWVIQVHGRAVRRAETLRASRVFHEAGYTSLLVSYRNDGDAPRSADGRFRLGETEWEDVDAALDYAVAAGATSVILMGWSMGGATVLQVAARSHLKHVIDGIVLDSPVIDWHETLRYRSTQLRIPAPVQTAALATLTHDWGNVATGLEKSVDLDRLDFVARSGELDTRILLLHSDDDGYVSSVSSRKLAELRPDIVTFVPFSIARHTKLWNYDPERWNEAIRAWLHEA</sequence>
<evidence type="ECO:0000313" key="3">
    <source>
        <dbReference type="Proteomes" id="UP000189735"/>
    </source>
</evidence>
<dbReference type="AlphaFoldDB" id="A0A1T4X6K0"/>
<dbReference type="GO" id="GO:0006508">
    <property type="term" value="P:proteolysis"/>
    <property type="evidence" value="ECO:0007669"/>
    <property type="project" value="InterPro"/>
</dbReference>
<evidence type="ECO:0000313" key="2">
    <source>
        <dbReference type="EMBL" id="SKA85254.1"/>
    </source>
</evidence>
<dbReference type="InterPro" id="IPR029058">
    <property type="entry name" value="AB_hydrolase_fold"/>
</dbReference>
<dbReference type="Proteomes" id="UP000189735">
    <property type="component" value="Unassembled WGS sequence"/>
</dbReference>
<dbReference type="InterPro" id="IPR000073">
    <property type="entry name" value="AB_hydrolase_1"/>
</dbReference>
<organism evidence="2 3">
    <name type="scientific">Agreia bicolorata</name>
    <dbReference type="NCBI Taxonomy" id="110935"/>
    <lineage>
        <taxon>Bacteria</taxon>
        <taxon>Bacillati</taxon>
        <taxon>Actinomycetota</taxon>
        <taxon>Actinomycetes</taxon>
        <taxon>Micrococcales</taxon>
        <taxon>Microbacteriaceae</taxon>
        <taxon>Agreia</taxon>
    </lineage>
</organism>
<dbReference type="PANTHER" id="PTHR12277">
    <property type="entry name" value="ALPHA/BETA HYDROLASE DOMAIN-CONTAINING PROTEIN"/>
    <property type="match status" value="1"/>
</dbReference>
<dbReference type="Gene3D" id="3.40.50.1820">
    <property type="entry name" value="alpha/beta hydrolase"/>
    <property type="match status" value="1"/>
</dbReference>
<feature type="domain" description="AB hydrolase-1" evidence="1">
    <location>
        <begin position="188"/>
        <end position="277"/>
    </location>
</feature>
<dbReference type="GO" id="GO:0008236">
    <property type="term" value="F:serine-type peptidase activity"/>
    <property type="evidence" value="ECO:0007669"/>
    <property type="project" value="InterPro"/>
</dbReference>
<proteinExistence type="predicted"/>
<gene>
    <name evidence="2" type="ORF">SAMN06295879_0730</name>
</gene>
<dbReference type="PANTHER" id="PTHR12277:SF79">
    <property type="entry name" value="XAA-PRO DIPEPTIDYL-PEPTIDASE-RELATED"/>
    <property type="match status" value="1"/>
</dbReference>
<protein>
    <recommendedName>
        <fullName evidence="1">AB hydrolase-1 domain-containing protein</fullName>
    </recommendedName>
</protein>